<dbReference type="GO" id="GO:0004077">
    <property type="term" value="F:biotin--[biotin carboxyl-carrier protein] ligase activity"/>
    <property type="evidence" value="ECO:0007669"/>
    <property type="project" value="InterPro"/>
</dbReference>
<dbReference type="EMBL" id="CP001712">
    <property type="protein sequence ID" value="EAR14220.1"/>
    <property type="molecule type" value="Genomic_DNA"/>
</dbReference>
<dbReference type="Proteomes" id="UP000009049">
    <property type="component" value="Chromosome"/>
</dbReference>
<protein>
    <submittedName>
        <fullName evidence="3">Putative biotin/lipoate A/B protein ligase family protein</fullName>
    </submittedName>
</protein>
<dbReference type="RefSeq" id="WP_015755656.1">
    <property type="nucleotide sequence ID" value="NC_013222.1"/>
</dbReference>
<dbReference type="InterPro" id="IPR045864">
    <property type="entry name" value="aa-tRNA-synth_II/BPL/LPL"/>
</dbReference>
<dbReference type="Gene3D" id="3.30.930.10">
    <property type="entry name" value="Bira Bifunctional Protein, Domain 2"/>
    <property type="match status" value="1"/>
</dbReference>
<name>A4CP99_ROBBH</name>
<dbReference type="CDD" id="cd16442">
    <property type="entry name" value="BPL"/>
    <property type="match status" value="1"/>
</dbReference>
<dbReference type="PANTHER" id="PTHR12835:SF5">
    <property type="entry name" value="BIOTIN--PROTEIN LIGASE"/>
    <property type="match status" value="1"/>
</dbReference>
<evidence type="ECO:0000256" key="1">
    <source>
        <dbReference type="ARBA" id="ARBA00022598"/>
    </source>
</evidence>
<dbReference type="GO" id="GO:0005737">
    <property type="term" value="C:cytoplasm"/>
    <property type="evidence" value="ECO:0007669"/>
    <property type="project" value="TreeGrafter"/>
</dbReference>
<organism evidence="3 4">
    <name type="scientific">Robiginitalea biformata (strain ATCC BAA-864 / DSM 15991 / KCTC 12146 / HTCC2501)</name>
    <dbReference type="NCBI Taxonomy" id="313596"/>
    <lineage>
        <taxon>Bacteria</taxon>
        <taxon>Pseudomonadati</taxon>
        <taxon>Bacteroidota</taxon>
        <taxon>Flavobacteriia</taxon>
        <taxon>Flavobacteriales</taxon>
        <taxon>Flavobacteriaceae</taxon>
        <taxon>Robiginitalea</taxon>
    </lineage>
</organism>
<gene>
    <name evidence="3" type="ordered locus">RB2501_02310</name>
</gene>
<dbReference type="OrthoDB" id="9807064at2"/>
<evidence type="ECO:0000259" key="2">
    <source>
        <dbReference type="PROSITE" id="PS51733"/>
    </source>
</evidence>
<keyword evidence="4" id="KW-1185">Reference proteome</keyword>
<evidence type="ECO:0000313" key="4">
    <source>
        <dbReference type="Proteomes" id="UP000009049"/>
    </source>
</evidence>
<sequence length="255" mass="28086">MQRIKLPATDSTNAYLKRLLRERELPDGTLVSAGVQTRGRGQRGSGWKSEEGKNLTFSILKRFSGFPAREHFRLNMAVSLAIVSVLDALEIPEISVKWPNDILSGPYKVCGILIENALQSGGITHSIVGIGLNVNQRAFPGLPAAASLAVRAGRNLDRDQLLDRLQEALWKELSGLESQPSPEPPLRYGSLHDRYEARLFRKGAESKFSTADRGLFAGVIQGVDAEGRLLVATGERQVRAFGFKEIRLHYGPEAR</sequence>
<proteinExistence type="predicted"/>
<dbReference type="InterPro" id="IPR004143">
    <property type="entry name" value="BPL_LPL_catalytic"/>
</dbReference>
<dbReference type="InterPro" id="IPR004408">
    <property type="entry name" value="Biotin_CoA_COase_ligase"/>
</dbReference>
<dbReference type="KEGG" id="rbi:RB2501_02310"/>
<accession>A4CP99</accession>
<dbReference type="AlphaFoldDB" id="A4CP99"/>
<dbReference type="PANTHER" id="PTHR12835">
    <property type="entry name" value="BIOTIN PROTEIN LIGASE"/>
    <property type="match status" value="1"/>
</dbReference>
<reference evidence="3 4" key="1">
    <citation type="journal article" date="2009" name="J. Bacteriol.">
        <title>Complete genome sequence of Robiginitalea biformata HTCC2501.</title>
        <authorList>
            <person name="Oh H.M."/>
            <person name="Giovannoni S.J."/>
            <person name="Lee K."/>
            <person name="Ferriera S."/>
            <person name="Johnson J."/>
            <person name="Cho J.C."/>
        </authorList>
    </citation>
    <scope>NUCLEOTIDE SEQUENCE [LARGE SCALE GENOMIC DNA]</scope>
    <source>
        <strain evidence="4">ATCC BAA-864 / HTCC2501 / KCTC 12146</strain>
    </source>
</reference>
<feature type="domain" description="BPL/LPL catalytic" evidence="2">
    <location>
        <begin position="1"/>
        <end position="177"/>
    </location>
</feature>
<dbReference type="SUPFAM" id="SSF55681">
    <property type="entry name" value="Class II aaRS and biotin synthetases"/>
    <property type="match status" value="1"/>
</dbReference>
<keyword evidence="1 3" id="KW-0436">Ligase</keyword>
<dbReference type="HOGENOM" id="CLU_051096_3_1_10"/>
<dbReference type="eggNOG" id="COG0340">
    <property type="taxonomic scope" value="Bacteria"/>
</dbReference>
<dbReference type="PROSITE" id="PS51733">
    <property type="entry name" value="BPL_LPL_CATALYTIC"/>
    <property type="match status" value="1"/>
</dbReference>
<dbReference type="NCBIfam" id="TIGR00121">
    <property type="entry name" value="birA_ligase"/>
    <property type="match status" value="1"/>
</dbReference>
<dbReference type="STRING" id="313596.RB2501_02310"/>
<evidence type="ECO:0000313" key="3">
    <source>
        <dbReference type="EMBL" id="EAR14220.1"/>
    </source>
</evidence>
<dbReference type="Pfam" id="PF03099">
    <property type="entry name" value="BPL_LplA_LipB"/>
    <property type="match status" value="1"/>
</dbReference>